<evidence type="ECO:0000256" key="3">
    <source>
        <dbReference type="ARBA" id="ARBA00022692"/>
    </source>
</evidence>
<evidence type="ECO:0000256" key="4">
    <source>
        <dbReference type="ARBA" id="ARBA00022989"/>
    </source>
</evidence>
<protein>
    <recommendedName>
        <fullName evidence="8">Sodium/calcium exchanger membrane region domain-containing protein</fullName>
    </recommendedName>
</protein>
<keyword evidence="2" id="KW-0813">Transport</keyword>
<feature type="transmembrane region" description="Helical" evidence="7">
    <location>
        <begin position="536"/>
        <end position="555"/>
    </location>
</feature>
<dbReference type="GO" id="GO:0006874">
    <property type="term" value="P:intracellular calcium ion homeostasis"/>
    <property type="evidence" value="ECO:0007669"/>
    <property type="project" value="TreeGrafter"/>
</dbReference>
<feature type="transmembrane region" description="Helical" evidence="7">
    <location>
        <begin position="84"/>
        <end position="103"/>
    </location>
</feature>
<dbReference type="STRING" id="1328759.A0A5C2S0A9"/>
<evidence type="ECO:0000259" key="8">
    <source>
        <dbReference type="Pfam" id="PF01699"/>
    </source>
</evidence>
<dbReference type="PANTHER" id="PTHR31503">
    <property type="entry name" value="VACUOLAR CALCIUM ION TRANSPORTER"/>
    <property type="match status" value="1"/>
</dbReference>
<evidence type="ECO:0000256" key="1">
    <source>
        <dbReference type="ARBA" id="ARBA00004127"/>
    </source>
</evidence>
<keyword evidence="10" id="KW-1185">Reference proteome</keyword>
<feature type="transmembrane region" description="Helical" evidence="7">
    <location>
        <begin position="60"/>
        <end position="78"/>
    </location>
</feature>
<feature type="transmembrane region" description="Helical" evidence="7">
    <location>
        <begin position="514"/>
        <end position="530"/>
    </location>
</feature>
<proteinExistence type="predicted"/>
<dbReference type="InterPro" id="IPR004837">
    <property type="entry name" value="NaCa_Exmemb"/>
</dbReference>
<dbReference type="AlphaFoldDB" id="A0A5C2S0A9"/>
<dbReference type="GO" id="GO:0012505">
    <property type="term" value="C:endomembrane system"/>
    <property type="evidence" value="ECO:0007669"/>
    <property type="project" value="UniProtKB-SubCell"/>
</dbReference>
<dbReference type="PANTHER" id="PTHR31503:SF20">
    <property type="entry name" value="CA(2+)_H(+) EXCHANGER, PUTATIVE (EUROFUNG)-RELATED"/>
    <property type="match status" value="1"/>
</dbReference>
<evidence type="ECO:0000313" key="9">
    <source>
        <dbReference type="EMBL" id="RPD56823.1"/>
    </source>
</evidence>
<feature type="transmembrane region" description="Helical" evidence="7">
    <location>
        <begin position="115"/>
        <end position="137"/>
    </location>
</feature>
<feature type="transmembrane region" description="Helical" evidence="7">
    <location>
        <begin position="187"/>
        <end position="205"/>
    </location>
</feature>
<feature type="domain" description="Sodium/calcium exchanger membrane region" evidence="8">
    <location>
        <begin position="84"/>
        <end position="250"/>
    </location>
</feature>
<feature type="transmembrane region" description="Helical" evidence="7">
    <location>
        <begin position="567"/>
        <end position="584"/>
    </location>
</feature>
<evidence type="ECO:0000256" key="6">
    <source>
        <dbReference type="ARBA" id="ARBA00023136"/>
    </source>
</evidence>
<evidence type="ECO:0000313" key="10">
    <source>
        <dbReference type="Proteomes" id="UP000313359"/>
    </source>
</evidence>
<comment type="subcellular location">
    <subcellularLocation>
        <location evidence="1">Endomembrane system</location>
        <topology evidence="1">Multi-pass membrane protein</topology>
    </subcellularLocation>
</comment>
<feature type="transmembrane region" description="Helical" evidence="7">
    <location>
        <begin position="143"/>
        <end position="166"/>
    </location>
</feature>
<feature type="transmembrane region" description="Helical" evidence="7">
    <location>
        <begin position="333"/>
        <end position="353"/>
    </location>
</feature>
<keyword evidence="6 7" id="KW-0472">Membrane</keyword>
<organism evidence="9 10">
    <name type="scientific">Lentinus tigrinus ALCF2SS1-6</name>
    <dbReference type="NCBI Taxonomy" id="1328759"/>
    <lineage>
        <taxon>Eukaryota</taxon>
        <taxon>Fungi</taxon>
        <taxon>Dikarya</taxon>
        <taxon>Basidiomycota</taxon>
        <taxon>Agaricomycotina</taxon>
        <taxon>Agaricomycetes</taxon>
        <taxon>Polyporales</taxon>
        <taxon>Polyporaceae</taxon>
        <taxon>Lentinus</taxon>
    </lineage>
</organism>
<sequence>MSPTPAQSRSNTWDEEKMNGTYIAEVPAEGEWGLRNINYPGWQETVRHIYGDTSPSNPSAWLHALLLAIPFAWVSHFVEWHHNATFVLCFVAMIPLQKIFDWGGEKLGEYVGKDLKDLLVITLSNAIEAALAIILLLKCELRLLQSTIIGVVLLHLLLVPGTAFFVQGALLHEQRLDPNHNSLNHSLSMMGVLGILVPTIFFAALDRGDVTNPTTTSVLPPAFVPLVSDAVRGYMLQISRGIAIILPTVYVTSRLWRHQVLPGHRQTAFGQPAGTAFPSARDPTTKSTHPRIVNPWVCVALILLAVGFMIPTAEFLVSSIEDVRESSGIQIEWFGIILLPLLSFSADGVVVIWKWSVDQCENIQEKLRKWILELRSISASSPQDLPSGRVPQVNWRPINLSIRFQDESATPDLGHVVSDTAEMSQDGQGSSAQRLNIHFKDQSNSSAAFWVALPSGQAVSATTGAVEPGRWRPIDLNIQFKDELPGDSGSGTAEKSQFDAELAHWRPIDLSIQFMLWWTPFLVLLGWWTGRPMHLLFDYFEVGLLVGACFLVNYVTVDGKTNVSEGFTMIAFYVMIAMATWFYPGQPQVGFMLNCPGTVAEAVASGAELMQ</sequence>
<evidence type="ECO:0000256" key="7">
    <source>
        <dbReference type="SAM" id="Phobius"/>
    </source>
</evidence>
<name>A0A5C2S0A9_9APHY</name>
<dbReference type="Proteomes" id="UP000313359">
    <property type="component" value="Unassembled WGS sequence"/>
</dbReference>
<feature type="transmembrane region" description="Helical" evidence="7">
    <location>
        <begin position="293"/>
        <end position="313"/>
    </location>
</feature>
<accession>A0A5C2S0A9</accession>
<keyword evidence="3 7" id="KW-0812">Transmembrane</keyword>
<keyword evidence="5" id="KW-0406">Ion transport</keyword>
<evidence type="ECO:0000256" key="5">
    <source>
        <dbReference type="ARBA" id="ARBA00023065"/>
    </source>
</evidence>
<dbReference type="OrthoDB" id="1699231at2759"/>
<reference evidence="9" key="1">
    <citation type="journal article" date="2018" name="Genome Biol. Evol.">
        <title>Genomics and development of Lentinus tigrinus, a white-rot wood-decaying mushroom with dimorphic fruiting bodies.</title>
        <authorList>
            <person name="Wu B."/>
            <person name="Xu Z."/>
            <person name="Knudson A."/>
            <person name="Carlson A."/>
            <person name="Chen N."/>
            <person name="Kovaka S."/>
            <person name="LaButti K."/>
            <person name="Lipzen A."/>
            <person name="Pennachio C."/>
            <person name="Riley R."/>
            <person name="Schakwitz W."/>
            <person name="Umezawa K."/>
            <person name="Ohm R.A."/>
            <person name="Grigoriev I.V."/>
            <person name="Nagy L.G."/>
            <person name="Gibbons J."/>
            <person name="Hibbett D."/>
        </authorList>
    </citation>
    <scope>NUCLEOTIDE SEQUENCE [LARGE SCALE GENOMIC DNA]</scope>
    <source>
        <strain evidence="9">ALCF2SS1-6</strain>
    </source>
</reference>
<dbReference type="EMBL" id="ML122285">
    <property type="protein sequence ID" value="RPD56823.1"/>
    <property type="molecule type" value="Genomic_DNA"/>
</dbReference>
<dbReference type="InterPro" id="IPR004713">
    <property type="entry name" value="CaH_exchang"/>
</dbReference>
<dbReference type="GO" id="GO:0000329">
    <property type="term" value="C:fungal-type vacuole membrane"/>
    <property type="evidence" value="ECO:0007669"/>
    <property type="project" value="TreeGrafter"/>
</dbReference>
<dbReference type="Pfam" id="PF01699">
    <property type="entry name" value="Na_Ca_ex"/>
    <property type="match status" value="1"/>
</dbReference>
<gene>
    <name evidence="9" type="ORF">L227DRAFT_614194</name>
</gene>
<evidence type="ECO:0000256" key="2">
    <source>
        <dbReference type="ARBA" id="ARBA00022448"/>
    </source>
</evidence>
<keyword evidence="4 7" id="KW-1133">Transmembrane helix</keyword>
<dbReference type="GO" id="GO:0015369">
    <property type="term" value="F:calcium:proton antiporter activity"/>
    <property type="evidence" value="ECO:0007669"/>
    <property type="project" value="TreeGrafter"/>
</dbReference>